<dbReference type="GO" id="GO:0005886">
    <property type="term" value="C:plasma membrane"/>
    <property type="evidence" value="ECO:0007669"/>
    <property type="project" value="UniProtKB-SubCell"/>
</dbReference>
<dbReference type="InterPro" id="IPR022930">
    <property type="entry name" value="UPF0316"/>
</dbReference>
<dbReference type="AlphaFoldDB" id="A0A3E3DXV0"/>
<evidence type="ECO:0000313" key="10">
    <source>
        <dbReference type="Proteomes" id="UP000261212"/>
    </source>
</evidence>
<dbReference type="Pfam" id="PF18955">
    <property type="entry name" value="DUF5698"/>
    <property type="match status" value="1"/>
</dbReference>
<proteinExistence type="predicted"/>
<comment type="subcellular location">
    <subcellularLocation>
        <location evidence="1">Cell membrane</location>
        <topology evidence="1">Multi-pass membrane protein</topology>
    </subcellularLocation>
</comment>
<dbReference type="InterPro" id="IPR019264">
    <property type="entry name" value="DUF2179"/>
</dbReference>
<evidence type="ECO:0000256" key="3">
    <source>
        <dbReference type="ARBA" id="ARBA00022692"/>
    </source>
</evidence>
<organism evidence="9 10">
    <name type="scientific">Anaerofustis stercorihominis</name>
    <dbReference type="NCBI Taxonomy" id="214853"/>
    <lineage>
        <taxon>Bacteria</taxon>
        <taxon>Bacillati</taxon>
        <taxon>Bacillota</taxon>
        <taxon>Clostridia</taxon>
        <taxon>Eubacteriales</taxon>
        <taxon>Eubacteriaceae</taxon>
        <taxon>Anaerofustis</taxon>
    </lineage>
</organism>
<evidence type="ECO:0000313" key="9">
    <source>
        <dbReference type="EMBL" id="RGD74117.1"/>
    </source>
</evidence>
<evidence type="ECO:0000256" key="5">
    <source>
        <dbReference type="ARBA" id="ARBA00023136"/>
    </source>
</evidence>
<dbReference type="Pfam" id="PF10035">
    <property type="entry name" value="DUF2179"/>
    <property type="match status" value="1"/>
</dbReference>
<dbReference type="PANTHER" id="PTHR40060">
    <property type="entry name" value="UPF0316 PROTEIN YEBE"/>
    <property type="match status" value="1"/>
</dbReference>
<dbReference type="CDD" id="cd16381">
    <property type="entry name" value="YitT_C_like_1"/>
    <property type="match status" value="1"/>
</dbReference>
<protein>
    <submittedName>
        <fullName evidence="9">DUF2179 domain-containing protein</fullName>
    </submittedName>
</protein>
<dbReference type="RefSeq" id="WP_117531975.1">
    <property type="nucleotide sequence ID" value="NZ_JANJZK010000059.1"/>
</dbReference>
<evidence type="ECO:0000256" key="1">
    <source>
        <dbReference type="ARBA" id="ARBA00004651"/>
    </source>
</evidence>
<evidence type="ECO:0000256" key="2">
    <source>
        <dbReference type="ARBA" id="ARBA00022475"/>
    </source>
</evidence>
<evidence type="ECO:0000256" key="4">
    <source>
        <dbReference type="ARBA" id="ARBA00022989"/>
    </source>
</evidence>
<feature type="transmembrane region" description="Helical" evidence="6">
    <location>
        <begin position="47"/>
        <end position="68"/>
    </location>
</feature>
<dbReference type="EMBL" id="QUSM01000003">
    <property type="protein sequence ID" value="RGD74117.1"/>
    <property type="molecule type" value="Genomic_DNA"/>
</dbReference>
<comment type="caution">
    <text evidence="9">The sequence shown here is derived from an EMBL/GenBank/DDBJ whole genome shotgun (WGS) entry which is preliminary data.</text>
</comment>
<evidence type="ECO:0000259" key="7">
    <source>
        <dbReference type="Pfam" id="PF10035"/>
    </source>
</evidence>
<dbReference type="InterPro" id="IPR044035">
    <property type="entry name" value="DUF5698"/>
</dbReference>
<keyword evidence="4 6" id="KW-1133">Transmembrane helix</keyword>
<evidence type="ECO:0000259" key="8">
    <source>
        <dbReference type="Pfam" id="PF18955"/>
    </source>
</evidence>
<feature type="domain" description="DUF5698" evidence="8">
    <location>
        <begin position="31"/>
        <end position="89"/>
    </location>
</feature>
<dbReference type="Proteomes" id="UP000261212">
    <property type="component" value="Unassembled WGS sequence"/>
</dbReference>
<reference evidence="9 10" key="1">
    <citation type="submission" date="2018-08" db="EMBL/GenBank/DDBJ databases">
        <title>A genome reference for cultivated species of the human gut microbiota.</title>
        <authorList>
            <person name="Zou Y."/>
            <person name="Xue W."/>
            <person name="Luo G."/>
        </authorList>
    </citation>
    <scope>NUCLEOTIDE SEQUENCE [LARGE SCALE GENOMIC DNA]</scope>
    <source>
        <strain evidence="9 10">AM25-6</strain>
    </source>
</reference>
<keyword evidence="2" id="KW-1003">Cell membrane</keyword>
<feature type="domain" description="DUF2179" evidence="7">
    <location>
        <begin position="123"/>
        <end position="175"/>
    </location>
</feature>
<feature type="transmembrane region" description="Helical" evidence="6">
    <location>
        <begin position="14"/>
        <end position="35"/>
    </location>
</feature>
<keyword evidence="5 6" id="KW-0472">Membrane</keyword>
<keyword evidence="3 6" id="KW-0812">Transmembrane</keyword>
<feature type="transmembrane region" description="Helical" evidence="6">
    <location>
        <begin position="74"/>
        <end position="91"/>
    </location>
</feature>
<evidence type="ECO:0000256" key="6">
    <source>
        <dbReference type="SAM" id="Phobius"/>
    </source>
</evidence>
<accession>A0A3E3DXV0</accession>
<name>A0A3E3DXV0_9FIRM</name>
<gene>
    <name evidence="9" type="ORF">DW687_04945</name>
</gene>
<sequence>MDFLMSFLTKTGPIVYMTIFFLKVLEISLDTLRIVLINKGQKELGSIVGFIVILLWIFVASSVLSSLSEDLWKALFYALGYSVGIYVGIVIEKKIALGYVSMEINVRGTEGENLANILRENNFGVTIMKGEGFNHTRYILKLHVNRKRVEEAREIAYNVVPDSVVTINDIVTIEGGYMYGVRRRR</sequence>
<dbReference type="PANTHER" id="PTHR40060:SF1">
    <property type="entry name" value="UPF0316 PROTEIN YEBE"/>
    <property type="match status" value="1"/>
</dbReference>